<evidence type="ECO:0000259" key="2">
    <source>
        <dbReference type="Pfam" id="PF00248"/>
    </source>
</evidence>
<dbReference type="PRINTS" id="PR00069">
    <property type="entry name" value="ALDKETRDTASE"/>
</dbReference>
<dbReference type="AlphaFoldDB" id="A0A7Y7M669"/>
<dbReference type="InterPro" id="IPR020471">
    <property type="entry name" value="AKR"/>
</dbReference>
<dbReference type="PANTHER" id="PTHR43364:SF18">
    <property type="entry name" value="OXIDOREDUCTASE"/>
    <property type="match status" value="1"/>
</dbReference>
<dbReference type="InterPro" id="IPR036812">
    <property type="entry name" value="NAD(P)_OxRdtase_dom_sf"/>
</dbReference>
<dbReference type="InterPro" id="IPR050523">
    <property type="entry name" value="AKR_Detox_Biosynth"/>
</dbReference>
<dbReference type="InterPro" id="IPR023210">
    <property type="entry name" value="NADP_OxRdtase_dom"/>
</dbReference>
<accession>A0A7Y7M669</accession>
<dbReference type="PANTHER" id="PTHR43364">
    <property type="entry name" value="NADH-SPECIFIC METHYLGLYOXAL REDUCTASE-RELATED"/>
    <property type="match status" value="1"/>
</dbReference>
<evidence type="ECO:0000313" key="3">
    <source>
        <dbReference type="EMBL" id="NVN10193.1"/>
    </source>
</evidence>
<dbReference type="GO" id="GO:0005829">
    <property type="term" value="C:cytosol"/>
    <property type="evidence" value="ECO:0007669"/>
    <property type="project" value="TreeGrafter"/>
</dbReference>
<reference evidence="3 4" key="1">
    <citation type="submission" date="2020-06" db="EMBL/GenBank/DDBJ databases">
        <title>Description of novel acetic acid bacteria.</title>
        <authorList>
            <person name="Sombolestani A."/>
        </authorList>
    </citation>
    <scope>NUCLEOTIDE SEQUENCE [LARGE SCALE GENOMIC DNA]</scope>
    <source>
        <strain evidence="3 4">LMG 31431</strain>
    </source>
</reference>
<evidence type="ECO:0000256" key="1">
    <source>
        <dbReference type="ARBA" id="ARBA00023002"/>
    </source>
</evidence>
<dbReference type="Gene3D" id="3.20.20.100">
    <property type="entry name" value="NADP-dependent oxidoreductase domain"/>
    <property type="match status" value="1"/>
</dbReference>
<dbReference type="Pfam" id="PF00248">
    <property type="entry name" value="Aldo_ket_red"/>
    <property type="match status" value="1"/>
</dbReference>
<dbReference type="InterPro" id="IPR018170">
    <property type="entry name" value="Aldo/ket_reductase_CS"/>
</dbReference>
<dbReference type="CDD" id="cd19091">
    <property type="entry name" value="AKR_PsAKR"/>
    <property type="match status" value="1"/>
</dbReference>
<dbReference type="GO" id="GO:0016491">
    <property type="term" value="F:oxidoreductase activity"/>
    <property type="evidence" value="ECO:0007669"/>
    <property type="project" value="UniProtKB-KW"/>
</dbReference>
<keyword evidence="1" id="KW-0560">Oxidoreductase</keyword>
<gene>
    <name evidence="3" type="ORF">HUK84_03360</name>
</gene>
<dbReference type="SUPFAM" id="SSF51430">
    <property type="entry name" value="NAD(P)-linked oxidoreductase"/>
    <property type="match status" value="1"/>
</dbReference>
<dbReference type="FunFam" id="3.20.20.100:FF:000004">
    <property type="entry name" value="Oxidoreductase, aldo/keto reductase"/>
    <property type="match status" value="1"/>
</dbReference>
<evidence type="ECO:0000313" key="4">
    <source>
        <dbReference type="Proteomes" id="UP000534870"/>
    </source>
</evidence>
<organism evidence="3 4">
    <name type="scientific">Nguyenibacter vanlangensis</name>
    <dbReference type="NCBI Taxonomy" id="1216886"/>
    <lineage>
        <taxon>Bacteria</taxon>
        <taxon>Pseudomonadati</taxon>
        <taxon>Pseudomonadota</taxon>
        <taxon>Alphaproteobacteria</taxon>
        <taxon>Acetobacterales</taxon>
        <taxon>Acetobacteraceae</taxon>
        <taxon>Nguyenibacter</taxon>
    </lineage>
</organism>
<feature type="domain" description="NADP-dependent oxidoreductase" evidence="2">
    <location>
        <begin position="16"/>
        <end position="318"/>
    </location>
</feature>
<proteinExistence type="predicted"/>
<dbReference type="PROSITE" id="PS00062">
    <property type="entry name" value="ALDOKETO_REDUCTASE_2"/>
    <property type="match status" value="1"/>
</dbReference>
<dbReference type="Proteomes" id="UP000534870">
    <property type="component" value="Unassembled WGS sequence"/>
</dbReference>
<comment type="caution">
    <text evidence="3">The sequence shown here is derived from an EMBL/GenBank/DDBJ whole genome shotgun (WGS) entry which is preliminary data.</text>
</comment>
<name>A0A7Y7M669_9PROT</name>
<dbReference type="EMBL" id="JABXXP010000022">
    <property type="protein sequence ID" value="NVN10193.1"/>
    <property type="molecule type" value="Genomic_DNA"/>
</dbReference>
<dbReference type="RefSeq" id="WP_176638974.1">
    <property type="nucleotide sequence ID" value="NZ_JABXXP010000022.1"/>
</dbReference>
<sequence length="344" mass="37562">MDYRSLGKSGLKVPVISFGAGTFGGKGPLFGAWGTTDATEARRLIDICLDAGVTLFDTADVYSDGASEEVLGEAIRNRRDKVLISTKTGLPMGDGPMEAGTSRARLISAVEAALKRLGTDYVDLLQLHAFDAGTPFEEVLATLDGLVRAGKVRYVGVSNFSGWQLAKSLGMADRHGWPRYVAHQVYYSLVGRDYEWELMPLGREEGVGALVWSPLGWGRLTGRLKRGEKLPADSRLNQTAEFGPPVDDARLFRVLDVLDEIARETGKAVPQIALNWLTSRPTVASVIIGARNEAQLRQNLGAIGWSLTAEQTERLDRASRTEAAYPYFPYYRQAAFARLNPPAV</sequence>
<protein>
    <submittedName>
        <fullName evidence="3">Aldo/keto reductase</fullName>
    </submittedName>
</protein>